<evidence type="ECO:0000313" key="10">
    <source>
        <dbReference type="Proteomes" id="UP000176803"/>
    </source>
</evidence>
<evidence type="ECO:0000256" key="4">
    <source>
        <dbReference type="ARBA" id="ARBA00022679"/>
    </source>
</evidence>
<feature type="transmembrane region" description="Helical" evidence="8">
    <location>
        <begin position="298"/>
        <end position="314"/>
    </location>
</feature>
<evidence type="ECO:0008006" key="11">
    <source>
        <dbReference type="Google" id="ProtNLM"/>
    </source>
</evidence>
<feature type="transmembrane region" description="Helical" evidence="8">
    <location>
        <begin position="214"/>
        <end position="232"/>
    </location>
</feature>
<gene>
    <name evidence="9" type="ORF">A3F03_04850</name>
</gene>
<feature type="transmembrane region" description="Helical" evidence="8">
    <location>
        <begin position="121"/>
        <end position="138"/>
    </location>
</feature>
<protein>
    <recommendedName>
        <fullName evidence="11">Glycosyltransferase RgtA/B/C/D-like domain-containing protein</fullName>
    </recommendedName>
</protein>
<feature type="transmembrane region" description="Helical" evidence="8">
    <location>
        <begin position="348"/>
        <end position="367"/>
    </location>
</feature>
<dbReference type="EMBL" id="MGAC01000030">
    <property type="protein sequence ID" value="OGK37838.1"/>
    <property type="molecule type" value="Genomic_DNA"/>
</dbReference>
<feature type="transmembrane region" description="Helical" evidence="8">
    <location>
        <begin position="12"/>
        <end position="32"/>
    </location>
</feature>
<dbReference type="PANTHER" id="PTHR33908">
    <property type="entry name" value="MANNOSYLTRANSFERASE YKCB-RELATED"/>
    <property type="match status" value="1"/>
</dbReference>
<dbReference type="GO" id="GO:0010041">
    <property type="term" value="P:response to iron(III) ion"/>
    <property type="evidence" value="ECO:0007669"/>
    <property type="project" value="TreeGrafter"/>
</dbReference>
<feature type="transmembrane region" description="Helical" evidence="8">
    <location>
        <begin position="97"/>
        <end position="114"/>
    </location>
</feature>
<organism evidence="9 10">
    <name type="scientific">Candidatus Roizmanbacteria bacterium RIFCSPHIGHO2_12_FULL_41_11</name>
    <dbReference type="NCBI Taxonomy" id="1802052"/>
    <lineage>
        <taxon>Bacteria</taxon>
        <taxon>Candidatus Roizmaniibacteriota</taxon>
    </lineage>
</organism>
<reference evidence="9 10" key="1">
    <citation type="journal article" date="2016" name="Nat. Commun.">
        <title>Thousands of microbial genomes shed light on interconnected biogeochemical processes in an aquifer system.</title>
        <authorList>
            <person name="Anantharaman K."/>
            <person name="Brown C.T."/>
            <person name="Hug L.A."/>
            <person name="Sharon I."/>
            <person name="Castelle C.J."/>
            <person name="Probst A.J."/>
            <person name="Thomas B.C."/>
            <person name="Singh A."/>
            <person name="Wilkins M.J."/>
            <person name="Karaoz U."/>
            <person name="Brodie E.L."/>
            <person name="Williams K.H."/>
            <person name="Hubbard S.S."/>
            <person name="Banfield J.F."/>
        </authorList>
    </citation>
    <scope>NUCLEOTIDE SEQUENCE [LARGE SCALE GENOMIC DNA]</scope>
</reference>
<feature type="transmembrane region" description="Helical" evidence="8">
    <location>
        <begin position="262"/>
        <end position="286"/>
    </location>
</feature>
<feature type="transmembrane region" description="Helical" evidence="8">
    <location>
        <begin position="321"/>
        <end position="342"/>
    </location>
</feature>
<keyword evidence="5 8" id="KW-0812">Transmembrane</keyword>
<evidence type="ECO:0000256" key="1">
    <source>
        <dbReference type="ARBA" id="ARBA00004651"/>
    </source>
</evidence>
<feature type="transmembrane region" description="Helical" evidence="8">
    <location>
        <begin position="144"/>
        <end position="161"/>
    </location>
</feature>
<keyword evidence="7 8" id="KW-0472">Membrane</keyword>
<dbReference type="AlphaFoldDB" id="A0A1F7I3B4"/>
<keyword evidence="6 8" id="KW-1133">Transmembrane helix</keyword>
<dbReference type="InterPro" id="IPR050297">
    <property type="entry name" value="LipidA_mod_glycosyltrf_83"/>
</dbReference>
<keyword evidence="2" id="KW-1003">Cell membrane</keyword>
<dbReference type="Proteomes" id="UP000176803">
    <property type="component" value="Unassembled WGS sequence"/>
</dbReference>
<dbReference type="GO" id="GO:0016763">
    <property type="term" value="F:pentosyltransferase activity"/>
    <property type="evidence" value="ECO:0007669"/>
    <property type="project" value="TreeGrafter"/>
</dbReference>
<comment type="subcellular location">
    <subcellularLocation>
        <location evidence="1">Cell membrane</location>
        <topology evidence="1">Multi-pass membrane protein</topology>
    </subcellularLocation>
</comment>
<dbReference type="GO" id="GO:0009103">
    <property type="term" value="P:lipopolysaccharide biosynthetic process"/>
    <property type="evidence" value="ECO:0007669"/>
    <property type="project" value="UniProtKB-ARBA"/>
</dbReference>
<dbReference type="PANTHER" id="PTHR33908:SF3">
    <property type="entry name" value="UNDECAPRENYL PHOSPHATE-ALPHA-4-AMINO-4-DEOXY-L-ARABINOSE ARABINOSYL TRANSFERASE"/>
    <property type="match status" value="1"/>
</dbReference>
<dbReference type="GO" id="GO:0005886">
    <property type="term" value="C:plasma membrane"/>
    <property type="evidence" value="ECO:0007669"/>
    <property type="project" value="UniProtKB-SubCell"/>
</dbReference>
<evidence type="ECO:0000256" key="8">
    <source>
        <dbReference type="SAM" id="Phobius"/>
    </source>
</evidence>
<name>A0A1F7I3B4_9BACT</name>
<evidence type="ECO:0000313" key="9">
    <source>
        <dbReference type="EMBL" id="OGK37838.1"/>
    </source>
</evidence>
<sequence>MIYRFQQIIKKHFLFIGFIFFYLVLIGAKLTLSPKPFFDWDESLYAQTGREMFRQNYFLFPLWQGQIWLDKPPLVSFVYGAIPRILFFMAPEVSTRLFTLTISIVVLVFVYKLYLSVIKNAFAASIICLLTAFTPIYLQRSQVLNQDIFLLLGWLGYLFFYRRFYLSLFFLAVAVFSKSLVGFFPIPIFALFFIYEHFTKELGRQKLIDHLKRLSLHAAILLMWYAVMLIIYKQQFWQLHIIESHFRRVTASIESHFGARTFYLDLVVSQFGPLATFSMIVGLIWLGYRFFVNKKISARQLLFALFLFPWFIFLNLTKTKIFWYLLPVVPQLAFLAVAPLQIFQNKKLLYYPLLFCVATGIFYAAVVKNKIQNTNYWGYGDHYYLSLYAKDKCDQMTVLMDPNTRQTYATLKKMNLVITTTHWWGNHPSMVYYFAKPINFIYDVNEMPMILATRKPLDCLAIDSFDKEVLSNTNLSKLNQFGSYLLYR</sequence>
<accession>A0A1F7I3B4</accession>
<evidence type="ECO:0000256" key="7">
    <source>
        <dbReference type="ARBA" id="ARBA00023136"/>
    </source>
</evidence>
<feature type="transmembrane region" description="Helical" evidence="8">
    <location>
        <begin position="168"/>
        <end position="194"/>
    </location>
</feature>
<comment type="caution">
    <text evidence="9">The sequence shown here is derived from an EMBL/GenBank/DDBJ whole genome shotgun (WGS) entry which is preliminary data.</text>
</comment>
<proteinExistence type="predicted"/>
<keyword evidence="4" id="KW-0808">Transferase</keyword>
<evidence type="ECO:0000256" key="3">
    <source>
        <dbReference type="ARBA" id="ARBA00022676"/>
    </source>
</evidence>
<evidence type="ECO:0000256" key="6">
    <source>
        <dbReference type="ARBA" id="ARBA00022989"/>
    </source>
</evidence>
<evidence type="ECO:0000256" key="2">
    <source>
        <dbReference type="ARBA" id="ARBA00022475"/>
    </source>
</evidence>
<evidence type="ECO:0000256" key="5">
    <source>
        <dbReference type="ARBA" id="ARBA00022692"/>
    </source>
</evidence>
<keyword evidence="3" id="KW-0328">Glycosyltransferase</keyword>